<reference evidence="1 2" key="2">
    <citation type="journal article" date="2010" name="J. Bacteriol.">
        <title>Complete genome sequence of the photosynthetic purple nonsulfur bacterium Rhodobacter capsulatus SB 1003.</title>
        <authorList>
            <person name="Strnad H."/>
            <person name="Lapidus A."/>
            <person name="Paces J."/>
            <person name="Ulbrich P."/>
            <person name="Vlcek C."/>
            <person name="Paces V."/>
            <person name="Haselkorn R."/>
        </authorList>
    </citation>
    <scope>NUCLEOTIDE SEQUENCE [LARGE SCALE GENOMIC DNA]</scope>
    <source>
        <strain evidence="2">ATCC BAA-309 / NBRC 16581 / SB1003</strain>
    </source>
</reference>
<dbReference type="RefSeq" id="WP_013067058.1">
    <property type="nucleotide sequence ID" value="NC_014034.1"/>
</dbReference>
<gene>
    <name evidence="1" type="ordered locus">RCAP_rcc01329</name>
</gene>
<dbReference type="KEGG" id="rcp:RCAP_rcc01329"/>
<dbReference type="Proteomes" id="UP000002361">
    <property type="component" value="Chromosome"/>
</dbReference>
<dbReference type="OrthoDB" id="10011051at2"/>
<reference key="1">
    <citation type="submission" date="2008-12" db="EMBL/GenBank/DDBJ databases">
        <title>Complete genome sequence of Rhodobacter capsulatus SB1003.</title>
        <authorList>
            <person name="Strnad H."/>
            <person name="Lapidus A."/>
            <person name="Vlcek C."/>
            <person name="Ulbrich P."/>
            <person name="Paces J."/>
            <person name="Maltsev N."/>
            <person name="Kumar V."/>
            <person name="Kogan Y."/>
            <person name="Milgram A."/>
            <person name="Rebrekov D."/>
            <person name="Mazur M."/>
            <person name="Cox R."/>
            <person name="Kyrpides N."/>
            <person name="Kolar M."/>
            <person name="Sachova J."/>
            <person name="Ridl J."/>
            <person name="Ivanova N."/>
            <person name="Kapatral V."/>
            <person name="Los T."/>
            <person name="Lykidis A."/>
            <person name="Mikhailova N."/>
            <person name="Reznik G."/>
            <person name="Vasieva O."/>
            <person name="Fonstein M."/>
            <person name="Paces V."/>
            <person name="Haselkorn R."/>
        </authorList>
    </citation>
    <scope>NUCLEOTIDE SEQUENCE</scope>
    <source>
        <strain>SB1003</strain>
    </source>
</reference>
<dbReference type="AlphaFoldDB" id="D5ASI8"/>
<dbReference type="HOGENOM" id="CLU_893933_0_0_5"/>
<dbReference type="EMBL" id="CP001312">
    <property type="protein sequence ID" value="ADE85079.1"/>
    <property type="molecule type" value="Genomic_DNA"/>
</dbReference>
<protein>
    <submittedName>
        <fullName evidence="1">Uncharacterized protein</fullName>
    </submittedName>
</protein>
<sequence>MSVFLDPNIYCYSIDEWQQGAALDRMHHLTTFLESLGIEEERLEARNQVELWLSEILIFATYEMNPNINTPPNGFYFRQYVSGLLPALMRRKITFEAPAVDACRASERINIDNCVIEEALICALDEISTDDAKKITYIFASSRVSLALGGGVFSAEFEINEVNGRHFLDECDLFPLSSKVSPDIAIVAAAEVLKDKLSIEDATWREHSVCKAILHENFLPSITRADFGADERIYHSRVVYSLLQILSGRNCTINEHSMNPEKIWFDKKWHGKWNSYVFRNGPSDIDSRCSRIYYAKVDGGVLLYEYNGDAH</sequence>
<organism evidence="1 2">
    <name type="scientific">Rhodobacter capsulatus (strain ATCC BAA-309 / NBRC 16581 / SB1003)</name>
    <dbReference type="NCBI Taxonomy" id="272942"/>
    <lineage>
        <taxon>Bacteria</taxon>
        <taxon>Pseudomonadati</taxon>
        <taxon>Pseudomonadota</taxon>
        <taxon>Alphaproteobacteria</taxon>
        <taxon>Rhodobacterales</taxon>
        <taxon>Rhodobacter group</taxon>
        <taxon>Rhodobacter</taxon>
    </lineage>
</organism>
<accession>D5ASI8</accession>
<name>D5ASI8_RHOCB</name>
<proteinExistence type="predicted"/>
<dbReference type="GeneID" id="41344804"/>
<keyword evidence="2" id="KW-1185">Reference proteome</keyword>
<evidence type="ECO:0000313" key="1">
    <source>
        <dbReference type="EMBL" id="ADE85079.1"/>
    </source>
</evidence>
<evidence type="ECO:0000313" key="2">
    <source>
        <dbReference type="Proteomes" id="UP000002361"/>
    </source>
</evidence>